<reference evidence="2 3" key="1">
    <citation type="submission" date="2019-02" db="EMBL/GenBank/DDBJ databases">
        <title>Prokaryotic population dynamics and viral predation in marine succession experiment using metagenomics: the confinement effect.</title>
        <authorList>
            <person name="Haro-Moreno J.M."/>
            <person name="Rodriguez-Valera F."/>
            <person name="Lopez-Perez M."/>
        </authorList>
    </citation>
    <scope>NUCLEOTIDE SEQUENCE [LARGE SCALE GENOMIC DNA]</scope>
    <source>
        <strain evidence="2">MED-G157</strain>
    </source>
</reference>
<dbReference type="EMBL" id="SHAG01000011">
    <property type="protein sequence ID" value="RZO76463.1"/>
    <property type="molecule type" value="Genomic_DNA"/>
</dbReference>
<gene>
    <name evidence="2" type="ORF">EVA68_04055</name>
</gene>
<evidence type="ECO:0000313" key="3">
    <source>
        <dbReference type="Proteomes" id="UP000316199"/>
    </source>
</evidence>
<dbReference type="Proteomes" id="UP000316199">
    <property type="component" value="Unassembled WGS sequence"/>
</dbReference>
<dbReference type="AlphaFoldDB" id="A0A520S1V8"/>
<comment type="caution">
    <text evidence="2">The sequence shown here is derived from an EMBL/GenBank/DDBJ whole genome shotgun (WGS) entry which is preliminary data.</text>
</comment>
<accession>A0A520S1V8</accession>
<dbReference type="InterPro" id="IPR039569">
    <property type="entry name" value="FAS1-like_DH_region"/>
</dbReference>
<proteinExistence type="predicted"/>
<dbReference type="Pfam" id="PF13452">
    <property type="entry name" value="FAS1_DH_region"/>
    <property type="match status" value="1"/>
</dbReference>
<protein>
    <recommendedName>
        <fullName evidence="1">FAS1-like dehydratase domain-containing protein</fullName>
    </recommendedName>
</protein>
<organism evidence="2 3">
    <name type="scientific">OM182 bacterium</name>
    <dbReference type="NCBI Taxonomy" id="2510334"/>
    <lineage>
        <taxon>Bacteria</taxon>
        <taxon>Pseudomonadati</taxon>
        <taxon>Pseudomonadota</taxon>
        <taxon>Gammaproteobacteria</taxon>
        <taxon>OMG group</taxon>
        <taxon>OM182 clade</taxon>
    </lineage>
</organism>
<dbReference type="Gene3D" id="3.10.129.10">
    <property type="entry name" value="Hotdog Thioesterase"/>
    <property type="match status" value="1"/>
</dbReference>
<evidence type="ECO:0000259" key="1">
    <source>
        <dbReference type="Pfam" id="PF13452"/>
    </source>
</evidence>
<feature type="domain" description="FAS1-like dehydratase" evidence="1">
    <location>
        <begin position="77"/>
        <end position="133"/>
    </location>
</feature>
<sequence length="146" mass="16037">MVDVEKLRSDYLNLEFDRKGFVINAENSAAVARAYGETRLEFVDPFDSNFQACLPILASLVSGRQLPIDFPSLGGISMDGGKAVTSIEPVRCGIELTGKTHLNDIYAKSGRTGRMIFLVSRIELYNASGKHLASADSRQVIRENPE</sequence>
<evidence type="ECO:0000313" key="2">
    <source>
        <dbReference type="EMBL" id="RZO76463.1"/>
    </source>
</evidence>
<name>A0A520S1V8_9GAMM</name>